<proteinExistence type="predicted"/>
<dbReference type="EMBL" id="MHUW01000007">
    <property type="protein sequence ID" value="OHA84094.1"/>
    <property type="molecule type" value="Genomic_DNA"/>
</dbReference>
<comment type="caution">
    <text evidence="1">The sequence shown here is derived from an EMBL/GenBank/DDBJ whole genome shotgun (WGS) entry which is preliminary data.</text>
</comment>
<accession>A0A1G2SGM2</accession>
<evidence type="ECO:0000313" key="1">
    <source>
        <dbReference type="EMBL" id="OHA84094.1"/>
    </source>
</evidence>
<evidence type="ECO:0000313" key="2">
    <source>
        <dbReference type="Proteomes" id="UP000177987"/>
    </source>
</evidence>
<organism evidence="1 2">
    <name type="scientific">Candidatus Yonathbacteria bacterium RIFCSPLOWO2_01_FULL_47_33b</name>
    <dbReference type="NCBI Taxonomy" id="1802727"/>
    <lineage>
        <taxon>Bacteria</taxon>
        <taxon>Candidatus Yonathiibacteriota</taxon>
    </lineage>
</organism>
<name>A0A1G2SGM2_9BACT</name>
<gene>
    <name evidence="1" type="ORF">A2937_02770</name>
</gene>
<dbReference type="STRING" id="1802727.A2937_02770"/>
<protein>
    <submittedName>
        <fullName evidence="1">Uncharacterized protein</fullName>
    </submittedName>
</protein>
<reference evidence="1 2" key="1">
    <citation type="journal article" date="2016" name="Nat. Commun.">
        <title>Thousands of microbial genomes shed light on interconnected biogeochemical processes in an aquifer system.</title>
        <authorList>
            <person name="Anantharaman K."/>
            <person name="Brown C.T."/>
            <person name="Hug L.A."/>
            <person name="Sharon I."/>
            <person name="Castelle C.J."/>
            <person name="Probst A.J."/>
            <person name="Thomas B.C."/>
            <person name="Singh A."/>
            <person name="Wilkins M.J."/>
            <person name="Karaoz U."/>
            <person name="Brodie E.L."/>
            <person name="Williams K.H."/>
            <person name="Hubbard S.S."/>
            <person name="Banfield J.F."/>
        </authorList>
    </citation>
    <scope>NUCLEOTIDE SEQUENCE [LARGE SCALE GENOMIC DNA]</scope>
</reference>
<dbReference type="AlphaFoldDB" id="A0A1G2SGM2"/>
<sequence length="187" mass="21246">MKKIQDLYEFIDRAVKSRKYPDNTGMALKTALKLFEAVLNEEERNSIDVFSKNIEQIYQNVFSKNKNFSASSLATYKSRVTKVLSDYEKYGVDPTKMANWSPKVISRSKKISTNVAVSKDKTGFSAEIDNSAHNFEFKFGGGVKLLIPKTPETNDAVMDGELKDIKVALKDFSEKYCKEKEELNEAE</sequence>
<dbReference type="Proteomes" id="UP000177987">
    <property type="component" value="Unassembled WGS sequence"/>
</dbReference>